<dbReference type="InterPro" id="IPR014710">
    <property type="entry name" value="RmlC-like_jellyroll"/>
</dbReference>
<dbReference type="SUPFAM" id="SSF51182">
    <property type="entry name" value="RmlC-like cupins"/>
    <property type="match status" value="1"/>
</dbReference>
<dbReference type="STRING" id="697303.Thewi_2129"/>
<comment type="pathway">
    <text evidence="1">Carbohydrate degradation; glycolysis; D-glyceraldehyde 3-phosphate and glycerone phosphate from D-glucose: step 2/4.</text>
</comment>
<protein>
    <recommendedName>
        <fullName evidence="3">glucose-6-phosphate isomerase</fullName>
        <ecNumber evidence="3">5.3.1.9</ecNumber>
    </recommendedName>
</protein>
<name>G2MTU6_9THEO</name>
<keyword evidence="5" id="KW-0324">Glycolysis</keyword>
<dbReference type="KEGG" id="twi:Thewi_2129"/>
<comment type="catalytic activity">
    <reaction evidence="6">
        <text>alpha-D-glucose 6-phosphate = beta-D-fructose 6-phosphate</text>
        <dbReference type="Rhea" id="RHEA:11816"/>
        <dbReference type="ChEBI" id="CHEBI:57634"/>
        <dbReference type="ChEBI" id="CHEBI:58225"/>
        <dbReference type="EC" id="5.3.1.9"/>
    </reaction>
</comment>
<dbReference type="EC" id="5.3.1.9" evidence="3"/>
<evidence type="ECO:0000256" key="1">
    <source>
        <dbReference type="ARBA" id="ARBA00004926"/>
    </source>
</evidence>
<dbReference type="Gene3D" id="2.60.120.10">
    <property type="entry name" value="Jelly Rolls"/>
    <property type="match status" value="1"/>
</dbReference>
<evidence type="ECO:0000313" key="9">
    <source>
        <dbReference type="Proteomes" id="UP000008276"/>
    </source>
</evidence>
<dbReference type="InterPro" id="IPR011051">
    <property type="entry name" value="RmlC_Cupin_sf"/>
</dbReference>
<dbReference type="UniPathway" id="UPA00109">
    <property type="reaction ID" value="UER00181"/>
</dbReference>
<dbReference type="GO" id="GO:0005737">
    <property type="term" value="C:cytoplasm"/>
    <property type="evidence" value="ECO:0007669"/>
    <property type="project" value="InterPro"/>
</dbReference>
<accession>G2MTU6</accession>
<keyword evidence="4" id="KW-0312">Gluconeogenesis</keyword>
<evidence type="ECO:0000256" key="3">
    <source>
        <dbReference type="ARBA" id="ARBA00011952"/>
    </source>
</evidence>
<evidence type="ECO:0000256" key="2">
    <source>
        <dbReference type="ARBA" id="ARBA00006542"/>
    </source>
</evidence>
<evidence type="ECO:0000256" key="6">
    <source>
        <dbReference type="ARBA" id="ARBA00029321"/>
    </source>
</evidence>
<dbReference type="eggNOG" id="COG2140">
    <property type="taxonomic scope" value="Bacteria"/>
</dbReference>
<evidence type="ECO:0000259" key="7">
    <source>
        <dbReference type="Pfam" id="PF06560"/>
    </source>
</evidence>
<dbReference type="InterPro" id="IPR010551">
    <property type="entry name" value="G6P_isomerase_prok"/>
</dbReference>
<comment type="similarity">
    <text evidence="2">Belongs to the archaeal-type GPI family.</text>
</comment>
<reference evidence="8 9" key="1">
    <citation type="submission" date="2011-08" db="EMBL/GenBank/DDBJ databases">
        <title>Complete sequence of Thermoanaerobacter wiegelii Rt8.B1.</title>
        <authorList>
            <consortium name="US DOE Joint Genome Institute"/>
            <person name="Lucas S."/>
            <person name="Han J."/>
            <person name="Lapidus A."/>
            <person name="Cheng J.-F."/>
            <person name="Goodwin L."/>
            <person name="Pitluck S."/>
            <person name="Peters L."/>
            <person name="Mikhailova N."/>
            <person name="Zeytun A."/>
            <person name="Daligault H."/>
            <person name="Detter J.C."/>
            <person name="Han C."/>
            <person name="Tapia R."/>
            <person name="Land M."/>
            <person name="Hauser L."/>
            <person name="Kyrpides N."/>
            <person name="Ivanova N."/>
            <person name="Pagani I."/>
            <person name="Hemme C."/>
            <person name="Woyke T."/>
        </authorList>
    </citation>
    <scope>NUCLEOTIDE SEQUENCE [LARGE SCALE GENOMIC DNA]</scope>
    <source>
        <strain evidence="8 9">Rt8.B1</strain>
    </source>
</reference>
<dbReference type="RefSeq" id="WP_014063410.1">
    <property type="nucleotide sequence ID" value="NC_015958.1"/>
</dbReference>
<dbReference type="Pfam" id="PF06560">
    <property type="entry name" value="GPI"/>
    <property type="match status" value="1"/>
</dbReference>
<keyword evidence="8" id="KW-0413">Isomerase</keyword>
<proteinExistence type="inferred from homology"/>
<dbReference type="Proteomes" id="UP000008276">
    <property type="component" value="Chromosome"/>
</dbReference>
<evidence type="ECO:0000256" key="4">
    <source>
        <dbReference type="ARBA" id="ARBA00022432"/>
    </source>
</evidence>
<sequence length="259" mass="30292">MRQYYGIEIIPTKEPLGFIYGKNVFGPEVEYRRLEDIRKSLLDPMCEGPEIVYAIAMDVGKSKDKNVLIKKNLLFGIVTYASGRLGKEPVRSQGHIHALSRYCNCSTPEIFEIWTGEAVIYMQEKVEDNPDRCFAVYAKPKDIVIVPPGWAHYTVSANTKEPLTFLALCVRDYGFEYERIRSYGGLAWYPILEHNDKIEWVKNNRYKEHDLTIKDPRNYDEFSIKQNVPLYEQFEKNPDIFEFVSNPNMVQRLWNNFIP</sequence>
<feature type="domain" description="Glucose-6-phosphate isomerase prokaryote" evidence="7">
    <location>
        <begin position="50"/>
        <end position="206"/>
    </location>
</feature>
<dbReference type="AlphaFoldDB" id="G2MTU6"/>
<evidence type="ECO:0000313" key="8">
    <source>
        <dbReference type="EMBL" id="AEM79481.1"/>
    </source>
</evidence>
<keyword evidence="9" id="KW-1185">Reference proteome</keyword>
<dbReference type="HOGENOM" id="CLU_090970_0_0_9"/>
<dbReference type="GO" id="GO:0004347">
    <property type="term" value="F:glucose-6-phosphate isomerase activity"/>
    <property type="evidence" value="ECO:0007669"/>
    <property type="project" value="UniProtKB-EC"/>
</dbReference>
<organism evidence="8 9">
    <name type="scientific">Thermoanaerobacter wiegelii Rt8.B1</name>
    <dbReference type="NCBI Taxonomy" id="697303"/>
    <lineage>
        <taxon>Bacteria</taxon>
        <taxon>Bacillati</taxon>
        <taxon>Bacillota</taxon>
        <taxon>Clostridia</taxon>
        <taxon>Thermoanaerobacterales</taxon>
        <taxon>Thermoanaerobacteraceae</taxon>
        <taxon>Thermoanaerobacter</taxon>
    </lineage>
</organism>
<dbReference type="EMBL" id="CP002991">
    <property type="protein sequence ID" value="AEM79481.1"/>
    <property type="molecule type" value="Genomic_DNA"/>
</dbReference>
<evidence type="ECO:0000256" key="5">
    <source>
        <dbReference type="ARBA" id="ARBA00023152"/>
    </source>
</evidence>
<dbReference type="GO" id="GO:0006096">
    <property type="term" value="P:glycolytic process"/>
    <property type="evidence" value="ECO:0007669"/>
    <property type="project" value="UniProtKB-UniPathway"/>
</dbReference>
<gene>
    <name evidence="8" type="ORF">Thewi_2129</name>
</gene>
<dbReference type="GO" id="GO:0006094">
    <property type="term" value="P:gluconeogenesis"/>
    <property type="evidence" value="ECO:0007669"/>
    <property type="project" value="UniProtKB-KW"/>
</dbReference>